<organism evidence="2 3">
    <name type="scientific">Favolaschia claudopus</name>
    <dbReference type="NCBI Taxonomy" id="2862362"/>
    <lineage>
        <taxon>Eukaryota</taxon>
        <taxon>Fungi</taxon>
        <taxon>Dikarya</taxon>
        <taxon>Basidiomycota</taxon>
        <taxon>Agaricomycotina</taxon>
        <taxon>Agaricomycetes</taxon>
        <taxon>Agaricomycetidae</taxon>
        <taxon>Agaricales</taxon>
        <taxon>Marasmiineae</taxon>
        <taxon>Mycenaceae</taxon>
        <taxon>Favolaschia</taxon>
    </lineage>
</organism>
<proteinExistence type="predicted"/>
<feature type="transmembrane region" description="Helical" evidence="1">
    <location>
        <begin position="47"/>
        <end position="65"/>
    </location>
</feature>
<evidence type="ECO:0000313" key="3">
    <source>
        <dbReference type="Proteomes" id="UP001362999"/>
    </source>
</evidence>
<reference evidence="2 3" key="1">
    <citation type="journal article" date="2024" name="J Genomics">
        <title>Draft genome sequencing and assembly of Favolaschia claudopus CIRM-BRFM 2984 isolated from oak limbs.</title>
        <authorList>
            <person name="Navarro D."/>
            <person name="Drula E."/>
            <person name="Chaduli D."/>
            <person name="Cazenave R."/>
            <person name="Ahrendt S."/>
            <person name="Wang J."/>
            <person name="Lipzen A."/>
            <person name="Daum C."/>
            <person name="Barry K."/>
            <person name="Grigoriev I.V."/>
            <person name="Favel A."/>
            <person name="Rosso M.N."/>
            <person name="Martin F."/>
        </authorList>
    </citation>
    <scope>NUCLEOTIDE SEQUENCE [LARGE SCALE GENOMIC DNA]</scope>
    <source>
        <strain evidence="2 3">CIRM-BRFM 2984</strain>
    </source>
</reference>
<dbReference type="EMBL" id="JAWWNJ010000102">
    <property type="protein sequence ID" value="KAK6995656.1"/>
    <property type="molecule type" value="Genomic_DNA"/>
</dbReference>
<accession>A0AAV9ZYA0</accession>
<keyword evidence="1" id="KW-0472">Membrane</keyword>
<name>A0AAV9ZYA0_9AGAR</name>
<keyword evidence="3" id="KW-1185">Reference proteome</keyword>
<evidence type="ECO:0000256" key="1">
    <source>
        <dbReference type="SAM" id="Phobius"/>
    </source>
</evidence>
<dbReference type="AlphaFoldDB" id="A0AAV9ZYA0"/>
<dbReference type="Proteomes" id="UP001362999">
    <property type="component" value="Unassembled WGS sequence"/>
</dbReference>
<comment type="caution">
    <text evidence="2">The sequence shown here is derived from an EMBL/GenBank/DDBJ whole genome shotgun (WGS) entry which is preliminary data.</text>
</comment>
<keyword evidence="1" id="KW-0812">Transmembrane</keyword>
<gene>
    <name evidence="2" type="ORF">R3P38DRAFT_3223607</name>
</gene>
<keyword evidence="1" id="KW-1133">Transmembrane helix</keyword>
<evidence type="ECO:0000313" key="2">
    <source>
        <dbReference type="EMBL" id="KAK6995656.1"/>
    </source>
</evidence>
<protein>
    <submittedName>
        <fullName evidence="2">Uncharacterized protein</fullName>
    </submittedName>
</protein>
<sequence>MLKARRDKDPLGTTHLYASLETNDWSPKATIDRTVLRPFKMLAGEPILVLVTLYLSVVYGVLLIYQSVEVEKAGPNDARVLFARAHWPR</sequence>